<dbReference type="GO" id="GO:0008270">
    <property type="term" value="F:zinc ion binding"/>
    <property type="evidence" value="ECO:0007669"/>
    <property type="project" value="UniProtKB-UniRule"/>
</dbReference>
<dbReference type="EMBL" id="CAJNOK010015469">
    <property type="protein sequence ID" value="CAF1226025.1"/>
    <property type="molecule type" value="Genomic_DNA"/>
</dbReference>
<keyword evidence="11" id="KW-1133">Transmembrane helix</keyword>
<dbReference type="Gene3D" id="1.10.390.10">
    <property type="entry name" value="Neutral Protease Domain 2"/>
    <property type="match status" value="1"/>
</dbReference>
<dbReference type="InterPro" id="IPR001930">
    <property type="entry name" value="Peptidase_M1"/>
</dbReference>
<dbReference type="PANTHER" id="PTHR11533:SF299">
    <property type="entry name" value="AMINOPEPTIDASE"/>
    <property type="match status" value="1"/>
</dbReference>
<feature type="domain" description="Aminopeptidase N-like N-terminal" evidence="15">
    <location>
        <begin position="127"/>
        <end position="313"/>
    </location>
</feature>
<evidence type="ECO:0000256" key="11">
    <source>
        <dbReference type="RuleBase" id="RU364040"/>
    </source>
</evidence>
<feature type="site" description="Transition state stabilizer" evidence="10">
    <location>
        <position position="512"/>
    </location>
</feature>
<feature type="binding site" evidence="9">
    <location>
        <position position="448"/>
    </location>
    <ligand>
        <name>Zn(2+)</name>
        <dbReference type="ChEBI" id="CHEBI:29105"/>
        <note>catalytic</note>
    </ligand>
</feature>
<evidence type="ECO:0000256" key="3">
    <source>
        <dbReference type="ARBA" id="ARBA00022670"/>
    </source>
</evidence>
<feature type="binding site" evidence="9">
    <location>
        <position position="429"/>
    </location>
    <ligand>
        <name>Zn(2+)</name>
        <dbReference type="ChEBI" id="CHEBI:29105"/>
        <note>catalytic</note>
    </ligand>
</feature>
<evidence type="ECO:0000256" key="7">
    <source>
        <dbReference type="ARBA" id="ARBA00023049"/>
    </source>
</evidence>
<keyword evidence="11" id="KW-0472">Membrane</keyword>
<evidence type="ECO:0000256" key="5">
    <source>
        <dbReference type="ARBA" id="ARBA00022801"/>
    </source>
</evidence>
<feature type="non-terminal residue" evidence="17">
    <location>
        <position position="1"/>
    </location>
</feature>
<proteinExistence type="inferred from homology"/>
<evidence type="ECO:0000259" key="13">
    <source>
        <dbReference type="Pfam" id="PF01433"/>
    </source>
</evidence>
<feature type="transmembrane region" description="Helical" evidence="11">
    <location>
        <begin position="27"/>
        <end position="49"/>
    </location>
</feature>
<dbReference type="CDD" id="cd09601">
    <property type="entry name" value="M1_APN-Q_like"/>
    <property type="match status" value="1"/>
</dbReference>
<evidence type="ECO:0000256" key="8">
    <source>
        <dbReference type="PIRSR" id="PIRSR634016-1"/>
    </source>
</evidence>
<evidence type="ECO:0000256" key="10">
    <source>
        <dbReference type="PIRSR" id="PIRSR634016-4"/>
    </source>
</evidence>
<sequence length="987" mass="113399">MAAQAQISSFDQETPDSPRASKIPLKWIIFGVIFYIASLLTVGLLAGLLPKRVQQIQVVGTPEPEKPSTISQPTQRTSVSTPLPSTDDNVSTDIFTVTPYYEPCNVTNFQCSLPSECDNRLPEGILPLHYELEYTIESMTQTTFKGSVKIHFKLKQPLKRLVYHVKRMTKLCLPILKYGDVTEDVNMSLCLQNECVILEKHSGKLFTEDDTINYTLYQDFESNLNDGNVGFYQSEFKDTNGDRKLLATKFQPTDARKAFPCFDEPKLKATFKITIIHPQNTIALANFPEESSEDQDSLKRTTFQETFKMSTYLAAWAVVPSDFGMQSIVHENRLLRIWARKGPTDKNQTLFALEVAREAVTYFSEYFNMIDALPPKKIDLLAVPDFASGAMENWGLISFREDRLILDEKYGAAQQKQTMAETISHELAHFWFGNYVTCEWWDDLWLNEAMATWLSYKPLIKNHPEWRMDLQALTEDVIGVMWDDAKPSSHPISVQNVTTAAQITSLFDSITYSKGASILRMLEKIVGENKFRDGLRTYLSQNAFDVGNPDNFYNDFTFPNSLTGKDLMNNWLDELNYPLLNVHMTVNDNGTILNFTQSRFLISDALDSSNLNQSYRWILYIECVLGGNPINGIHTSNIESLPSFYFSTQQEIQTLNNKYFTWIKCNRNFTGFYVTSYSYTDKNSTTEASSNQMWKHFESVLLDAPEYFSDEDKTNLIHDAFLLSYKGVIEYEAPLRIVKTLRTTNNKQYVLWKTFQWHWDNLANVMEHREKFNLFQIFLINQILPSDGSITLDNIVAPATDHNERLLRALQFSSLCRMNSTDALKKASELFKSIPLSYFQNNDNVSLNISDDFLSTVYTCHIRNTNNDDDWETLYKYYQLALSPQEQLRALNAISNSKNTVKLQRLLQEGSANSSIFKIQDFFSMFSSISHNPTGRSIAWNFYRDHFQELIDRFGIDNRRLGTLVLSIARSFDSATHINEVIKQTCL</sequence>
<dbReference type="InterPro" id="IPR050344">
    <property type="entry name" value="Peptidase_M1_aminopeptidases"/>
</dbReference>
<reference evidence="17" key="1">
    <citation type="submission" date="2021-02" db="EMBL/GenBank/DDBJ databases">
        <authorList>
            <person name="Nowell W R."/>
        </authorList>
    </citation>
    <scope>NUCLEOTIDE SEQUENCE</scope>
</reference>
<evidence type="ECO:0000256" key="9">
    <source>
        <dbReference type="PIRSR" id="PIRSR634016-3"/>
    </source>
</evidence>
<dbReference type="GO" id="GO:0016020">
    <property type="term" value="C:membrane"/>
    <property type="evidence" value="ECO:0007669"/>
    <property type="project" value="TreeGrafter"/>
</dbReference>
<dbReference type="FunFam" id="1.10.390.10:FF:000006">
    <property type="entry name" value="Puromycin-sensitive aminopeptidase"/>
    <property type="match status" value="1"/>
</dbReference>
<dbReference type="AlphaFoldDB" id="A0A8S2P3C8"/>
<evidence type="ECO:0000313" key="18">
    <source>
        <dbReference type="Proteomes" id="UP000682733"/>
    </source>
</evidence>
<evidence type="ECO:0000256" key="1">
    <source>
        <dbReference type="ARBA" id="ARBA00010136"/>
    </source>
</evidence>
<evidence type="ECO:0000259" key="15">
    <source>
        <dbReference type="Pfam" id="PF17900"/>
    </source>
</evidence>
<dbReference type="GO" id="GO:0070006">
    <property type="term" value="F:metalloaminopeptidase activity"/>
    <property type="evidence" value="ECO:0007669"/>
    <property type="project" value="TreeGrafter"/>
</dbReference>
<feature type="domain" description="Peptidase M1 membrane alanine aminopeptidase" evidence="13">
    <location>
        <begin position="351"/>
        <end position="571"/>
    </location>
</feature>
<feature type="compositionally biased region" description="Polar residues" evidence="12">
    <location>
        <begin position="68"/>
        <end position="85"/>
    </location>
</feature>
<comment type="similarity">
    <text evidence="1 11">Belongs to the peptidase M1 family.</text>
</comment>
<dbReference type="Proteomes" id="UP000682733">
    <property type="component" value="Unassembled WGS sequence"/>
</dbReference>
<evidence type="ECO:0000256" key="12">
    <source>
        <dbReference type="SAM" id="MobiDB-lite"/>
    </source>
</evidence>
<accession>A0A8S2P3C8</accession>
<keyword evidence="11" id="KW-0812">Transmembrane</keyword>
<keyword evidence="6 9" id="KW-0862">Zinc</keyword>
<keyword evidence="4 9" id="KW-0479">Metal-binding</keyword>
<dbReference type="EMBL" id="CAJOBA010037012">
    <property type="protein sequence ID" value="CAF4034101.1"/>
    <property type="molecule type" value="Genomic_DNA"/>
</dbReference>
<dbReference type="GO" id="GO:0005737">
    <property type="term" value="C:cytoplasm"/>
    <property type="evidence" value="ECO:0007669"/>
    <property type="project" value="TreeGrafter"/>
</dbReference>
<comment type="caution">
    <text evidence="17">The sequence shown here is derived from an EMBL/GenBank/DDBJ whole genome shotgun (WGS) entry which is preliminary data.</text>
</comment>
<dbReference type="PANTHER" id="PTHR11533">
    <property type="entry name" value="PROTEASE M1 ZINC METALLOPROTEASE"/>
    <property type="match status" value="1"/>
</dbReference>
<dbReference type="Gene3D" id="2.60.40.1730">
    <property type="entry name" value="tricorn interacting facor f3 domain"/>
    <property type="match status" value="1"/>
</dbReference>
<feature type="region of interest" description="Disordered" evidence="12">
    <location>
        <begin position="60"/>
        <end position="85"/>
    </location>
</feature>
<dbReference type="InterPro" id="IPR027268">
    <property type="entry name" value="Peptidase_M4/M1_CTD_sf"/>
</dbReference>
<evidence type="ECO:0000259" key="14">
    <source>
        <dbReference type="Pfam" id="PF11838"/>
    </source>
</evidence>
<dbReference type="Gene3D" id="1.25.50.20">
    <property type="match status" value="1"/>
</dbReference>
<gene>
    <name evidence="16" type="ORF">OVA965_LOCUS25149</name>
    <name evidence="17" type="ORF">TMI583_LOCUS25875</name>
</gene>
<dbReference type="Proteomes" id="UP000677228">
    <property type="component" value="Unassembled WGS sequence"/>
</dbReference>
<evidence type="ECO:0000256" key="6">
    <source>
        <dbReference type="ARBA" id="ARBA00022833"/>
    </source>
</evidence>
<comment type="cofactor">
    <cofactor evidence="9 11">
        <name>Zn(2+)</name>
        <dbReference type="ChEBI" id="CHEBI:29105"/>
    </cofactor>
    <text evidence="9 11">Binds 1 zinc ion per subunit.</text>
</comment>
<evidence type="ECO:0000256" key="2">
    <source>
        <dbReference type="ARBA" id="ARBA00022438"/>
    </source>
</evidence>
<dbReference type="InterPro" id="IPR014782">
    <property type="entry name" value="Peptidase_M1_dom"/>
</dbReference>
<dbReference type="EC" id="3.4.11.-" evidence="11"/>
<evidence type="ECO:0000313" key="16">
    <source>
        <dbReference type="EMBL" id="CAF1226025.1"/>
    </source>
</evidence>
<dbReference type="GO" id="GO:0042277">
    <property type="term" value="F:peptide binding"/>
    <property type="evidence" value="ECO:0007669"/>
    <property type="project" value="TreeGrafter"/>
</dbReference>
<dbReference type="InterPro" id="IPR045357">
    <property type="entry name" value="Aminopeptidase_N-like_N"/>
</dbReference>
<keyword evidence="2 11" id="KW-0031">Aminopeptidase</keyword>
<keyword evidence="7 11" id="KW-0482">Metalloprotease</keyword>
<dbReference type="SUPFAM" id="SSF55486">
    <property type="entry name" value="Metalloproteases ('zincins'), catalytic domain"/>
    <property type="match status" value="1"/>
</dbReference>
<name>A0A8S2P3C8_9BILA</name>
<feature type="binding site" evidence="9">
    <location>
        <position position="425"/>
    </location>
    <ligand>
        <name>Zn(2+)</name>
        <dbReference type="ChEBI" id="CHEBI:29105"/>
        <note>catalytic</note>
    </ligand>
</feature>
<dbReference type="Pfam" id="PF17900">
    <property type="entry name" value="Peptidase_M1_N"/>
    <property type="match status" value="1"/>
</dbReference>
<dbReference type="Pfam" id="PF01433">
    <property type="entry name" value="Peptidase_M1"/>
    <property type="match status" value="1"/>
</dbReference>
<evidence type="ECO:0000313" key="17">
    <source>
        <dbReference type="EMBL" id="CAF4034101.1"/>
    </source>
</evidence>
<dbReference type="InterPro" id="IPR024571">
    <property type="entry name" value="ERAP1-like_C_dom"/>
</dbReference>
<dbReference type="GO" id="GO:0043171">
    <property type="term" value="P:peptide catabolic process"/>
    <property type="evidence" value="ECO:0007669"/>
    <property type="project" value="TreeGrafter"/>
</dbReference>
<dbReference type="Pfam" id="PF11838">
    <property type="entry name" value="ERAP1_C"/>
    <property type="match status" value="1"/>
</dbReference>
<protein>
    <recommendedName>
        <fullName evidence="11">Aminopeptidase</fullName>
        <ecNumber evidence="11">3.4.11.-</ecNumber>
    </recommendedName>
</protein>
<dbReference type="GO" id="GO:0005615">
    <property type="term" value="C:extracellular space"/>
    <property type="evidence" value="ECO:0007669"/>
    <property type="project" value="TreeGrafter"/>
</dbReference>
<dbReference type="PRINTS" id="PR00756">
    <property type="entry name" value="ALADIPTASE"/>
</dbReference>
<evidence type="ECO:0000256" key="4">
    <source>
        <dbReference type="ARBA" id="ARBA00022723"/>
    </source>
</evidence>
<feature type="active site" description="Proton acceptor" evidence="8">
    <location>
        <position position="426"/>
    </location>
</feature>
<dbReference type="InterPro" id="IPR034016">
    <property type="entry name" value="M1_APN-typ"/>
</dbReference>
<organism evidence="17 18">
    <name type="scientific">Didymodactylos carnosus</name>
    <dbReference type="NCBI Taxonomy" id="1234261"/>
    <lineage>
        <taxon>Eukaryota</taxon>
        <taxon>Metazoa</taxon>
        <taxon>Spiralia</taxon>
        <taxon>Gnathifera</taxon>
        <taxon>Rotifera</taxon>
        <taxon>Eurotatoria</taxon>
        <taxon>Bdelloidea</taxon>
        <taxon>Philodinida</taxon>
        <taxon>Philodinidae</taxon>
        <taxon>Didymodactylos</taxon>
    </lineage>
</organism>
<dbReference type="SUPFAM" id="SSF63737">
    <property type="entry name" value="Leukotriene A4 hydrolase N-terminal domain"/>
    <property type="match status" value="1"/>
</dbReference>
<keyword evidence="5 11" id="KW-0378">Hydrolase</keyword>
<feature type="domain" description="ERAP1-like C-terminal" evidence="14">
    <location>
        <begin position="662"/>
        <end position="981"/>
    </location>
</feature>
<keyword evidence="3 11" id="KW-0645">Protease</keyword>
<dbReference type="Gene3D" id="2.60.40.1910">
    <property type="match status" value="1"/>
</dbReference>
<dbReference type="InterPro" id="IPR042097">
    <property type="entry name" value="Aminopeptidase_N-like_N_sf"/>
</dbReference>
<dbReference type="GO" id="GO:0006508">
    <property type="term" value="P:proteolysis"/>
    <property type="evidence" value="ECO:0007669"/>
    <property type="project" value="UniProtKB-KW"/>
</dbReference>